<dbReference type="AlphaFoldDB" id="A0A9X2S7V4"/>
<gene>
    <name evidence="2" type="ORF">NQZ67_06545</name>
</gene>
<comment type="caution">
    <text evidence="2">The sequence shown here is derived from an EMBL/GenBank/DDBJ whole genome shotgun (WGS) entry which is preliminary data.</text>
</comment>
<dbReference type="EMBL" id="JANIPJ010000003">
    <property type="protein sequence ID" value="MCR2803540.1"/>
    <property type="molecule type" value="Genomic_DNA"/>
</dbReference>
<evidence type="ECO:0000313" key="3">
    <source>
        <dbReference type="Proteomes" id="UP001141950"/>
    </source>
</evidence>
<sequence>MESVTKHKQTRETIGAMVSKAFPGLGAARIAELKEGFFNAAYSVELSDGRETVLKIAPPTDAVIMTHEQDIMLSEVEALRLVAERTNVPVPSVLFYGRGNDGFGSDYFFAEKLRGRSYNSMRAELGDAARAAIDRQVGQLNARINVITGERFGYFGQPQRQGRVWIDVFRSILQDAVRDAERRDIALPVDFQTLAALLDRDAPHFAEVAEPRLVHWDLWSGNVFVEYGRVTGLIDFERCLWAEPLMEAGFRAINVNSSFLEGYGMGALSVSESARSRWYDMYLYLISALECDYRKYPDRGVYDWAVRMIGECQAAIETGTA</sequence>
<dbReference type="InterPro" id="IPR002575">
    <property type="entry name" value="Aminoglycoside_PTrfase"/>
</dbReference>
<dbReference type="SUPFAM" id="SSF56112">
    <property type="entry name" value="Protein kinase-like (PK-like)"/>
    <property type="match status" value="1"/>
</dbReference>
<feature type="domain" description="Aminoglycoside phosphotransferase" evidence="1">
    <location>
        <begin position="30"/>
        <end position="250"/>
    </location>
</feature>
<keyword evidence="3" id="KW-1185">Reference proteome</keyword>
<dbReference type="Gene3D" id="3.30.200.20">
    <property type="entry name" value="Phosphorylase Kinase, domain 1"/>
    <property type="match status" value="1"/>
</dbReference>
<dbReference type="PANTHER" id="PTHR21310:SF15">
    <property type="entry name" value="AMINOGLYCOSIDE PHOSPHOTRANSFERASE DOMAIN-CONTAINING PROTEIN"/>
    <property type="match status" value="1"/>
</dbReference>
<proteinExistence type="predicted"/>
<dbReference type="Proteomes" id="UP001141950">
    <property type="component" value="Unassembled WGS sequence"/>
</dbReference>
<protein>
    <submittedName>
        <fullName evidence="2">Aminoglycoside phosphotransferase family protein</fullName>
    </submittedName>
</protein>
<dbReference type="Pfam" id="PF01636">
    <property type="entry name" value="APH"/>
    <property type="match status" value="1"/>
</dbReference>
<dbReference type="PANTHER" id="PTHR21310">
    <property type="entry name" value="AMINOGLYCOSIDE PHOSPHOTRANSFERASE-RELATED-RELATED"/>
    <property type="match status" value="1"/>
</dbReference>
<dbReference type="RefSeq" id="WP_257443910.1">
    <property type="nucleotide sequence ID" value="NZ_JANIPJ010000003.1"/>
</dbReference>
<evidence type="ECO:0000313" key="2">
    <source>
        <dbReference type="EMBL" id="MCR2803540.1"/>
    </source>
</evidence>
<dbReference type="InterPro" id="IPR011009">
    <property type="entry name" value="Kinase-like_dom_sf"/>
</dbReference>
<reference evidence="2" key="1">
    <citation type="submission" date="2022-08" db="EMBL/GenBank/DDBJ databases">
        <title>The genomic sequence of strain Paenibacillus sp. SCIV0701.</title>
        <authorList>
            <person name="Zhao H."/>
        </authorList>
    </citation>
    <scope>NUCLEOTIDE SEQUENCE</scope>
    <source>
        <strain evidence="2">SCIV0701</strain>
    </source>
</reference>
<organism evidence="2 3">
    <name type="scientific">Paenibacillus soyae</name>
    <dbReference type="NCBI Taxonomy" id="2969249"/>
    <lineage>
        <taxon>Bacteria</taxon>
        <taxon>Bacillati</taxon>
        <taxon>Bacillota</taxon>
        <taxon>Bacilli</taxon>
        <taxon>Bacillales</taxon>
        <taxon>Paenibacillaceae</taxon>
        <taxon>Paenibacillus</taxon>
    </lineage>
</organism>
<evidence type="ECO:0000259" key="1">
    <source>
        <dbReference type="Pfam" id="PF01636"/>
    </source>
</evidence>
<name>A0A9X2S7V4_9BACL</name>
<dbReference type="InterPro" id="IPR051678">
    <property type="entry name" value="AGP_Transferase"/>
</dbReference>
<dbReference type="Gene3D" id="3.90.1200.10">
    <property type="match status" value="1"/>
</dbReference>
<accession>A0A9X2S7V4</accession>